<evidence type="ECO:0000313" key="3">
    <source>
        <dbReference type="EMBL" id="QDU37034.1"/>
    </source>
</evidence>
<feature type="region of interest" description="Disordered" evidence="1">
    <location>
        <begin position="466"/>
        <end position="489"/>
    </location>
</feature>
<gene>
    <name evidence="3" type="ORF">Mal4_13370</name>
</gene>
<dbReference type="Proteomes" id="UP000320496">
    <property type="component" value="Chromosome"/>
</dbReference>
<dbReference type="InterPro" id="IPR002559">
    <property type="entry name" value="Transposase_11"/>
</dbReference>
<dbReference type="NCBIfam" id="NF033592">
    <property type="entry name" value="transpos_IS4_1"/>
    <property type="match status" value="1"/>
</dbReference>
<dbReference type="PANTHER" id="PTHR37529:SF1">
    <property type="entry name" value="TRANSPOSASE INSG FOR INSERTION SEQUENCE ELEMENT IS4-RELATED"/>
    <property type="match status" value="1"/>
</dbReference>
<dbReference type="GO" id="GO:0003677">
    <property type="term" value="F:DNA binding"/>
    <property type="evidence" value="ECO:0007669"/>
    <property type="project" value="InterPro"/>
</dbReference>
<feature type="compositionally biased region" description="Basic residues" evidence="1">
    <location>
        <begin position="91"/>
        <end position="108"/>
    </location>
</feature>
<dbReference type="KEGG" id="mri:Mal4_13370"/>
<dbReference type="InterPro" id="IPR012337">
    <property type="entry name" value="RNaseH-like_sf"/>
</dbReference>
<dbReference type="Pfam" id="PF01609">
    <property type="entry name" value="DDE_Tnp_1"/>
    <property type="match status" value="1"/>
</dbReference>
<dbReference type="AlphaFoldDB" id="A0A517Z3H0"/>
<dbReference type="GO" id="GO:0006313">
    <property type="term" value="P:DNA transposition"/>
    <property type="evidence" value="ECO:0007669"/>
    <property type="project" value="InterPro"/>
</dbReference>
<dbReference type="GO" id="GO:0004803">
    <property type="term" value="F:transposase activity"/>
    <property type="evidence" value="ECO:0007669"/>
    <property type="project" value="InterPro"/>
</dbReference>
<dbReference type="RefSeq" id="WP_197444163.1">
    <property type="nucleotide sequence ID" value="NZ_CP036275.1"/>
</dbReference>
<dbReference type="InterPro" id="IPR047952">
    <property type="entry name" value="Transpos_IS4"/>
</dbReference>
<evidence type="ECO:0000313" key="4">
    <source>
        <dbReference type="Proteomes" id="UP000320496"/>
    </source>
</evidence>
<name>A0A517Z3H0_9PLAN</name>
<feature type="region of interest" description="Disordered" evidence="1">
    <location>
        <begin position="91"/>
        <end position="117"/>
    </location>
</feature>
<dbReference type="SUPFAM" id="SSF53098">
    <property type="entry name" value="Ribonuclease H-like"/>
    <property type="match status" value="1"/>
</dbReference>
<evidence type="ECO:0000259" key="2">
    <source>
        <dbReference type="Pfam" id="PF01609"/>
    </source>
</evidence>
<dbReference type="EMBL" id="CP036275">
    <property type="protein sequence ID" value="QDU37034.1"/>
    <property type="molecule type" value="Genomic_DNA"/>
</dbReference>
<evidence type="ECO:0000256" key="1">
    <source>
        <dbReference type="SAM" id="MobiDB-lite"/>
    </source>
</evidence>
<keyword evidence="4" id="KW-1185">Reference proteome</keyword>
<feature type="compositionally biased region" description="Basic residues" evidence="1">
    <location>
        <begin position="476"/>
        <end position="489"/>
    </location>
</feature>
<proteinExistence type="predicted"/>
<accession>A0A517Z3H0</accession>
<reference evidence="3 4" key="1">
    <citation type="submission" date="2019-02" db="EMBL/GenBank/DDBJ databases">
        <title>Deep-cultivation of Planctomycetes and their phenomic and genomic characterization uncovers novel biology.</title>
        <authorList>
            <person name="Wiegand S."/>
            <person name="Jogler M."/>
            <person name="Boedeker C."/>
            <person name="Pinto D."/>
            <person name="Vollmers J."/>
            <person name="Rivas-Marin E."/>
            <person name="Kohn T."/>
            <person name="Peeters S.H."/>
            <person name="Heuer A."/>
            <person name="Rast P."/>
            <person name="Oberbeckmann S."/>
            <person name="Bunk B."/>
            <person name="Jeske O."/>
            <person name="Meyerdierks A."/>
            <person name="Storesund J.E."/>
            <person name="Kallscheuer N."/>
            <person name="Luecker S."/>
            <person name="Lage O.M."/>
            <person name="Pohl T."/>
            <person name="Merkel B.J."/>
            <person name="Hornburger P."/>
            <person name="Mueller R.-W."/>
            <person name="Bruemmer F."/>
            <person name="Labrenz M."/>
            <person name="Spormann A.M."/>
            <person name="Op den Camp H."/>
            <person name="Overmann J."/>
            <person name="Amann R."/>
            <person name="Jetten M.S.M."/>
            <person name="Mascher T."/>
            <person name="Medema M.H."/>
            <person name="Devos D.P."/>
            <person name="Kaster A.-K."/>
            <person name="Ovreas L."/>
            <person name="Rohde M."/>
            <person name="Galperin M.Y."/>
            <person name="Jogler C."/>
        </authorList>
    </citation>
    <scope>NUCLEOTIDE SEQUENCE [LARGE SCALE GENOMIC DNA]</scope>
    <source>
        <strain evidence="3 4">Mal4</strain>
    </source>
</reference>
<dbReference type="PANTHER" id="PTHR37529">
    <property type="entry name" value="TRANSPOSASE INSG FOR INSERTION SEQUENCE ELEMENT IS4-RELATED"/>
    <property type="match status" value="1"/>
</dbReference>
<protein>
    <submittedName>
        <fullName evidence="3">Transposase DDE domain protein</fullName>
    </submittedName>
</protein>
<sequence>MLTDEPRYDVWEQIRQQDLKAFARLLPESLVVQAAERADVRIVRSALAIPNLVWLGVLSALHSTKSFARILTLTAQMLDLSANGLPEAVARSRRNAARRKPKASKHSPRGKDPATVTEEAFTQARRRMPVAVWFVLIELLTARFEEQHQDLIRWKRFRLLALDGTTIRLPQHNRLAEHFGTSSNGRYRVAQARMVMLQLPLVRLPWRYELGPVDEGERTVAARLLKQVRRNDLVLMDQGFWSYGLFHQIHAARGYFAIRQYPGVRMKTLRRLGPRDRIVRWKTPSGPRWRNANLPESITLRVINYQIKGFPPSAVVTNVLGPKRISREDWIRMATEAEPGHPLDPAVRKGIGLYHRRWEIETTFQELKVYQGLERTLRSHSPESVQYEVAGHVVLYLLVRWLMVEAAQRSTGDGDPLGVSFKHALEELVTAWPLLLTSTSTEVNRRVLPKLLAAIASHEVQWRPGRTFARKTSSASKKRRRKKSARQQT</sequence>
<feature type="domain" description="Transposase IS4-like" evidence="2">
    <location>
        <begin position="158"/>
        <end position="398"/>
    </location>
</feature>
<organism evidence="3 4">
    <name type="scientific">Maioricimonas rarisocia</name>
    <dbReference type="NCBI Taxonomy" id="2528026"/>
    <lineage>
        <taxon>Bacteria</taxon>
        <taxon>Pseudomonadati</taxon>
        <taxon>Planctomycetota</taxon>
        <taxon>Planctomycetia</taxon>
        <taxon>Planctomycetales</taxon>
        <taxon>Planctomycetaceae</taxon>
        <taxon>Maioricimonas</taxon>
    </lineage>
</organism>